<name>A0A6A6GZL1_VIRVR</name>
<dbReference type="GO" id="GO:0005739">
    <property type="term" value="C:mitochondrion"/>
    <property type="evidence" value="ECO:0007669"/>
    <property type="project" value="TreeGrafter"/>
</dbReference>
<sequence>MISGLERVPTPAILRNLLLGLLLSSPRLSHVGFKLLDKMAYSKSTLLNPDANPVLRAVVKPLFYDQFCAGTNQKEVFRTRDTIRRLGYAGVILCYGKEIQISRSKKLQSTGSECTDQALEVEQWKEGNLRTLDMVGEGDWIGLKLTGAGPGVANALMNNQDPPAEFVAAMDAICQKARSQKCRLWVDAEQQMFQTTIDRWTIDFMRKYNTNGKILVYSTIQAYLKSSRDKIKYQLSLAAAENWTLAIKLVRGAYIANDQREKIHDTKAHTDESYNSIVADVLTGRNLGFLGSNGQSFPKIALFLAGHNPESVSKAWDLIQELSAKKELKVLPDFGQLQGMADVLGCRLLQKCDDLKASSESSTRLDDASKEEVVAVPEVFKCLTWGSMQECMQYLLRRLIENQSGADRMRDGLTAYRQELWRRWFGKSV</sequence>
<evidence type="ECO:0000313" key="8">
    <source>
        <dbReference type="Proteomes" id="UP000800092"/>
    </source>
</evidence>
<dbReference type="PANTHER" id="PTHR13914">
    <property type="entry name" value="PROLINE OXIDASE"/>
    <property type="match status" value="1"/>
</dbReference>
<keyword evidence="8" id="KW-1185">Reference proteome</keyword>
<dbReference type="GO" id="GO:0071949">
    <property type="term" value="F:FAD binding"/>
    <property type="evidence" value="ECO:0007669"/>
    <property type="project" value="TreeGrafter"/>
</dbReference>
<keyword evidence="4 5" id="KW-0642">Proline metabolism</keyword>
<keyword evidence="5" id="KW-0274">FAD</keyword>
<dbReference type="GO" id="GO:0010133">
    <property type="term" value="P:L-proline catabolic process to L-glutamate"/>
    <property type="evidence" value="ECO:0007669"/>
    <property type="project" value="TreeGrafter"/>
</dbReference>
<dbReference type="SUPFAM" id="SSF51730">
    <property type="entry name" value="FAD-linked oxidoreductase"/>
    <property type="match status" value="1"/>
</dbReference>
<evidence type="ECO:0000256" key="1">
    <source>
        <dbReference type="ARBA" id="ARBA00005869"/>
    </source>
</evidence>
<dbReference type="Proteomes" id="UP000800092">
    <property type="component" value="Unassembled WGS sequence"/>
</dbReference>
<reference evidence="7" key="1">
    <citation type="journal article" date="2020" name="Stud. Mycol.">
        <title>101 Dothideomycetes genomes: a test case for predicting lifestyles and emergence of pathogens.</title>
        <authorList>
            <person name="Haridas S."/>
            <person name="Albert R."/>
            <person name="Binder M."/>
            <person name="Bloem J."/>
            <person name="Labutti K."/>
            <person name="Salamov A."/>
            <person name="Andreopoulos B."/>
            <person name="Baker S."/>
            <person name="Barry K."/>
            <person name="Bills G."/>
            <person name="Bluhm B."/>
            <person name="Cannon C."/>
            <person name="Castanera R."/>
            <person name="Culley D."/>
            <person name="Daum C."/>
            <person name="Ezra D."/>
            <person name="Gonzalez J."/>
            <person name="Henrissat B."/>
            <person name="Kuo A."/>
            <person name="Liang C."/>
            <person name="Lipzen A."/>
            <person name="Lutzoni F."/>
            <person name="Magnuson J."/>
            <person name="Mondo S."/>
            <person name="Nolan M."/>
            <person name="Ohm R."/>
            <person name="Pangilinan J."/>
            <person name="Park H.-J."/>
            <person name="Ramirez L."/>
            <person name="Alfaro M."/>
            <person name="Sun H."/>
            <person name="Tritt A."/>
            <person name="Yoshinaga Y."/>
            <person name="Zwiers L.-H."/>
            <person name="Turgeon B."/>
            <person name="Goodwin S."/>
            <person name="Spatafora J."/>
            <person name="Crous P."/>
            <person name="Grigoriev I."/>
        </authorList>
    </citation>
    <scope>NUCLEOTIDE SEQUENCE</scope>
    <source>
        <strain evidence="7">Tuck. ex Michener</strain>
    </source>
</reference>
<dbReference type="EMBL" id="ML991836">
    <property type="protein sequence ID" value="KAF2230753.1"/>
    <property type="molecule type" value="Genomic_DNA"/>
</dbReference>
<evidence type="ECO:0000256" key="2">
    <source>
        <dbReference type="ARBA" id="ARBA00012695"/>
    </source>
</evidence>
<comment type="similarity">
    <text evidence="1 5">Belongs to the proline oxidase family.</text>
</comment>
<comment type="cofactor">
    <cofactor evidence="5">
        <name>FAD</name>
        <dbReference type="ChEBI" id="CHEBI:57692"/>
    </cofactor>
</comment>
<protein>
    <recommendedName>
        <fullName evidence="2 5">Proline dehydrogenase</fullName>
        <ecNumber evidence="2 5">1.5.5.2</ecNumber>
    </recommendedName>
</protein>
<keyword evidence="3 5" id="KW-0560">Oxidoreductase</keyword>
<dbReference type="OrthoDB" id="5464at2759"/>
<dbReference type="EC" id="1.5.5.2" evidence="2 5"/>
<dbReference type="PANTHER" id="PTHR13914:SF34">
    <property type="entry name" value="PROLINE DEHYDROGENASE"/>
    <property type="match status" value="1"/>
</dbReference>
<dbReference type="Gene3D" id="3.20.20.220">
    <property type="match status" value="1"/>
</dbReference>
<dbReference type="AlphaFoldDB" id="A0A6A6GZL1"/>
<proteinExistence type="inferred from homology"/>
<keyword evidence="5" id="KW-0285">Flavoprotein</keyword>
<comment type="catalytic activity">
    <reaction evidence="5">
        <text>L-proline + a quinone = (S)-1-pyrroline-5-carboxylate + a quinol + H(+)</text>
        <dbReference type="Rhea" id="RHEA:23784"/>
        <dbReference type="ChEBI" id="CHEBI:15378"/>
        <dbReference type="ChEBI" id="CHEBI:17388"/>
        <dbReference type="ChEBI" id="CHEBI:24646"/>
        <dbReference type="ChEBI" id="CHEBI:60039"/>
        <dbReference type="ChEBI" id="CHEBI:132124"/>
        <dbReference type="EC" id="1.5.5.2"/>
    </reaction>
</comment>
<dbReference type="Pfam" id="PF01619">
    <property type="entry name" value="Pro_dh"/>
    <property type="match status" value="1"/>
</dbReference>
<dbReference type="InterPro" id="IPR015659">
    <property type="entry name" value="Proline_oxidase"/>
</dbReference>
<dbReference type="GO" id="GO:0004657">
    <property type="term" value="F:proline dehydrogenase activity"/>
    <property type="evidence" value="ECO:0007669"/>
    <property type="project" value="UniProtKB-EC"/>
</dbReference>
<comment type="function">
    <text evidence="5">Converts proline to delta-1-pyrroline-5-carboxylate.</text>
</comment>
<evidence type="ECO:0000256" key="4">
    <source>
        <dbReference type="ARBA" id="ARBA00023062"/>
    </source>
</evidence>
<dbReference type="InterPro" id="IPR002872">
    <property type="entry name" value="Proline_DH_dom"/>
</dbReference>
<dbReference type="InterPro" id="IPR029041">
    <property type="entry name" value="FAD-linked_oxidoreductase-like"/>
</dbReference>
<feature type="domain" description="Proline dehydrogenase" evidence="6">
    <location>
        <begin position="87"/>
        <end position="410"/>
    </location>
</feature>
<evidence type="ECO:0000256" key="5">
    <source>
        <dbReference type="RuleBase" id="RU364054"/>
    </source>
</evidence>
<organism evidence="7 8">
    <name type="scientific">Viridothelium virens</name>
    <name type="common">Speckled blister lichen</name>
    <name type="synonym">Trypethelium virens</name>
    <dbReference type="NCBI Taxonomy" id="1048519"/>
    <lineage>
        <taxon>Eukaryota</taxon>
        <taxon>Fungi</taxon>
        <taxon>Dikarya</taxon>
        <taxon>Ascomycota</taxon>
        <taxon>Pezizomycotina</taxon>
        <taxon>Dothideomycetes</taxon>
        <taxon>Dothideomycetes incertae sedis</taxon>
        <taxon>Trypetheliales</taxon>
        <taxon>Trypetheliaceae</taxon>
        <taxon>Viridothelium</taxon>
    </lineage>
</organism>
<gene>
    <name evidence="7" type="ORF">EV356DRAFT_453326</name>
</gene>
<accession>A0A6A6GZL1</accession>
<evidence type="ECO:0000313" key="7">
    <source>
        <dbReference type="EMBL" id="KAF2230753.1"/>
    </source>
</evidence>
<evidence type="ECO:0000259" key="6">
    <source>
        <dbReference type="Pfam" id="PF01619"/>
    </source>
</evidence>
<evidence type="ECO:0000256" key="3">
    <source>
        <dbReference type="ARBA" id="ARBA00023002"/>
    </source>
</evidence>